<dbReference type="EMBL" id="CM023485">
    <property type="protein sequence ID" value="KAH6930480.1"/>
    <property type="molecule type" value="Genomic_DNA"/>
</dbReference>
<evidence type="ECO:0000313" key="2">
    <source>
        <dbReference type="Proteomes" id="UP000821845"/>
    </source>
</evidence>
<evidence type="ECO:0000313" key="1">
    <source>
        <dbReference type="EMBL" id="KAH6930480.1"/>
    </source>
</evidence>
<proteinExistence type="predicted"/>
<keyword evidence="2" id="KW-1185">Reference proteome</keyword>
<reference evidence="1" key="1">
    <citation type="submission" date="2020-05" db="EMBL/GenBank/DDBJ databases">
        <title>Large-scale comparative analyses of tick genomes elucidate their genetic diversity and vector capacities.</title>
        <authorList>
            <person name="Jia N."/>
            <person name="Wang J."/>
            <person name="Shi W."/>
            <person name="Du L."/>
            <person name="Sun Y."/>
            <person name="Zhan W."/>
            <person name="Jiang J."/>
            <person name="Wang Q."/>
            <person name="Zhang B."/>
            <person name="Ji P."/>
            <person name="Sakyi L.B."/>
            <person name="Cui X."/>
            <person name="Yuan T."/>
            <person name="Jiang B."/>
            <person name="Yang W."/>
            <person name="Lam T.T.-Y."/>
            <person name="Chang Q."/>
            <person name="Ding S."/>
            <person name="Wang X."/>
            <person name="Zhu J."/>
            <person name="Ruan X."/>
            <person name="Zhao L."/>
            <person name="Wei J."/>
            <person name="Que T."/>
            <person name="Du C."/>
            <person name="Cheng J."/>
            <person name="Dai P."/>
            <person name="Han X."/>
            <person name="Huang E."/>
            <person name="Gao Y."/>
            <person name="Liu J."/>
            <person name="Shao H."/>
            <person name="Ye R."/>
            <person name="Li L."/>
            <person name="Wei W."/>
            <person name="Wang X."/>
            <person name="Wang C."/>
            <person name="Yang T."/>
            <person name="Huo Q."/>
            <person name="Li W."/>
            <person name="Guo W."/>
            <person name="Chen H."/>
            <person name="Zhou L."/>
            <person name="Ni X."/>
            <person name="Tian J."/>
            <person name="Zhou Y."/>
            <person name="Sheng Y."/>
            <person name="Liu T."/>
            <person name="Pan Y."/>
            <person name="Xia L."/>
            <person name="Li J."/>
            <person name="Zhao F."/>
            <person name="Cao W."/>
        </authorList>
    </citation>
    <scope>NUCLEOTIDE SEQUENCE</scope>
    <source>
        <strain evidence="1">Hyas-2018</strain>
    </source>
</reference>
<comment type="caution">
    <text evidence="1">The sequence shown here is derived from an EMBL/GenBank/DDBJ whole genome shotgun (WGS) entry which is preliminary data.</text>
</comment>
<protein>
    <submittedName>
        <fullName evidence="1">Uncharacterized protein</fullName>
    </submittedName>
</protein>
<name>A0ACB7S780_HYAAI</name>
<organism evidence="1 2">
    <name type="scientific">Hyalomma asiaticum</name>
    <name type="common">Tick</name>
    <dbReference type="NCBI Taxonomy" id="266040"/>
    <lineage>
        <taxon>Eukaryota</taxon>
        <taxon>Metazoa</taxon>
        <taxon>Ecdysozoa</taxon>
        <taxon>Arthropoda</taxon>
        <taxon>Chelicerata</taxon>
        <taxon>Arachnida</taxon>
        <taxon>Acari</taxon>
        <taxon>Parasitiformes</taxon>
        <taxon>Ixodida</taxon>
        <taxon>Ixodoidea</taxon>
        <taxon>Ixodidae</taxon>
        <taxon>Hyalomminae</taxon>
        <taxon>Hyalomma</taxon>
    </lineage>
</organism>
<dbReference type="Proteomes" id="UP000821845">
    <property type="component" value="Chromosome 5"/>
</dbReference>
<sequence length="331" mass="38085">MLSLCPVDPWSKIRPLLLPAFSTGNLRKMNPIIRECARNTAQRLVNLAEKQDDVDAERIFGHYTAEVTAYCAFGVPVDYADMDEFVRMIVSKKMPPTRQAFCDLFPFVAKMLKIGNRDTRYAHFAGRLAKRLIQRRLGSTYCRCLKVEVVCWRLMRTFLKQSVTMHLSENEMLAQCALYLLAGTETPLVPLSAAVRLLAKHPDIQCELRNEVDHCVARNESEPSFEEINKLPYLNAVIRETLRINPPVSRFLHGDNETVRRYAYLPFGVGPRACIAARFALHAMKVCLFEAIRNVEFVKYSSHAKIYSQHSESIREDDVLQDMRLKVKRRM</sequence>
<accession>A0ACB7S780</accession>
<gene>
    <name evidence="1" type="ORF">HPB50_014074</name>
</gene>